<accession>A0AAV0KVV9</accession>
<name>A0AAV0KVV9_9ROSI</name>
<evidence type="ECO:0000256" key="1">
    <source>
        <dbReference type="SAM" id="MobiDB-lite"/>
    </source>
</evidence>
<protein>
    <submittedName>
        <fullName evidence="2">Uncharacterized protein</fullName>
    </submittedName>
</protein>
<feature type="compositionally biased region" description="Acidic residues" evidence="1">
    <location>
        <begin position="133"/>
        <end position="144"/>
    </location>
</feature>
<organism evidence="2 3">
    <name type="scientific">Linum tenue</name>
    <dbReference type="NCBI Taxonomy" id="586396"/>
    <lineage>
        <taxon>Eukaryota</taxon>
        <taxon>Viridiplantae</taxon>
        <taxon>Streptophyta</taxon>
        <taxon>Embryophyta</taxon>
        <taxon>Tracheophyta</taxon>
        <taxon>Spermatophyta</taxon>
        <taxon>Magnoliopsida</taxon>
        <taxon>eudicotyledons</taxon>
        <taxon>Gunneridae</taxon>
        <taxon>Pentapetalae</taxon>
        <taxon>rosids</taxon>
        <taxon>fabids</taxon>
        <taxon>Malpighiales</taxon>
        <taxon>Linaceae</taxon>
        <taxon>Linum</taxon>
    </lineage>
</organism>
<feature type="region of interest" description="Disordered" evidence="1">
    <location>
        <begin position="47"/>
        <end position="144"/>
    </location>
</feature>
<dbReference type="AlphaFoldDB" id="A0AAV0KVV9"/>
<evidence type="ECO:0000313" key="2">
    <source>
        <dbReference type="EMBL" id="CAI0426106.1"/>
    </source>
</evidence>
<sequence length="144" mass="15289">MLLLGKFPRQSQIPVCKLNHCVLSAFGYGSSQLNSIAFLQQEQEGYGSANPSDLNYLGSSQGSSSVPRSRAVEEGDLGAVSAPEPVLSGPGLLPTPTDQAHDKARGKQKMVGYEGEPWTTGPNGEDPWPIGPGEEDELSFADKE</sequence>
<keyword evidence="3" id="KW-1185">Reference proteome</keyword>
<dbReference type="Proteomes" id="UP001154282">
    <property type="component" value="Unassembled WGS sequence"/>
</dbReference>
<proteinExistence type="predicted"/>
<comment type="caution">
    <text evidence="2">The sequence shown here is derived from an EMBL/GenBank/DDBJ whole genome shotgun (WGS) entry which is preliminary data.</text>
</comment>
<gene>
    <name evidence="2" type="ORF">LITE_LOCUS20646</name>
</gene>
<reference evidence="2" key="1">
    <citation type="submission" date="2022-08" db="EMBL/GenBank/DDBJ databases">
        <authorList>
            <person name="Gutierrez-Valencia J."/>
        </authorList>
    </citation>
    <scope>NUCLEOTIDE SEQUENCE</scope>
</reference>
<evidence type="ECO:0000313" key="3">
    <source>
        <dbReference type="Proteomes" id="UP001154282"/>
    </source>
</evidence>
<dbReference type="EMBL" id="CAMGYJ010000005">
    <property type="protein sequence ID" value="CAI0426106.1"/>
    <property type="molecule type" value="Genomic_DNA"/>
</dbReference>